<protein>
    <recommendedName>
        <fullName evidence="4">Ketopantoate reductase C-terminal domain-containing protein</fullName>
    </recommendedName>
</protein>
<accession>L1IW30</accession>
<dbReference type="EnsemblProtists" id="EKX40446">
    <property type="protein sequence ID" value="EKX40446"/>
    <property type="gene ID" value="GUITHDRAFT_75611"/>
</dbReference>
<dbReference type="KEGG" id="gtt:GUITHDRAFT_75611"/>
<dbReference type="HOGENOM" id="CLU_069934_0_0_1"/>
<dbReference type="eggNOG" id="ENOG502QRWE">
    <property type="taxonomic scope" value="Eukaryota"/>
</dbReference>
<reference evidence="3" key="2">
    <citation type="submission" date="2012-11" db="EMBL/GenBank/DDBJ databases">
        <authorList>
            <person name="Kuo A."/>
            <person name="Curtis B.A."/>
            <person name="Tanifuji G."/>
            <person name="Burki F."/>
            <person name="Gruber A."/>
            <person name="Irimia M."/>
            <person name="Maruyama S."/>
            <person name="Arias M.C."/>
            <person name="Ball S.G."/>
            <person name="Gile G.H."/>
            <person name="Hirakawa Y."/>
            <person name="Hopkins J.F."/>
            <person name="Rensing S.A."/>
            <person name="Schmutz J."/>
            <person name="Symeonidi A."/>
            <person name="Elias M."/>
            <person name="Eveleigh R.J."/>
            <person name="Herman E.K."/>
            <person name="Klute M.J."/>
            <person name="Nakayama T."/>
            <person name="Obornik M."/>
            <person name="Reyes-Prieto A."/>
            <person name="Armbrust E.V."/>
            <person name="Aves S.J."/>
            <person name="Beiko R.G."/>
            <person name="Coutinho P."/>
            <person name="Dacks J.B."/>
            <person name="Durnford D.G."/>
            <person name="Fast N.M."/>
            <person name="Green B.R."/>
            <person name="Grisdale C."/>
            <person name="Hempe F."/>
            <person name="Henrissat B."/>
            <person name="Hoppner M.P."/>
            <person name="Ishida K.-I."/>
            <person name="Kim E."/>
            <person name="Koreny L."/>
            <person name="Kroth P.G."/>
            <person name="Liu Y."/>
            <person name="Malik S.-B."/>
            <person name="Maier U.G."/>
            <person name="McRose D."/>
            <person name="Mock T."/>
            <person name="Neilson J.A."/>
            <person name="Onodera N.T."/>
            <person name="Poole A.M."/>
            <person name="Pritham E.J."/>
            <person name="Richards T.A."/>
            <person name="Rocap G."/>
            <person name="Roy S.W."/>
            <person name="Sarai C."/>
            <person name="Schaack S."/>
            <person name="Shirato S."/>
            <person name="Slamovits C.H."/>
            <person name="Spencer D.F."/>
            <person name="Suzuki S."/>
            <person name="Worden A.Z."/>
            <person name="Zauner S."/>
            <person name="Barry K."/>
            <person name="Bell C."/>
            <person name="Bharti A.K."/>
            <person name="Crow J.A."/>
            <person name="Grimwood J."/>
            <person name="Kramer R."/>
            <person name="Lindquist E."/>
            <person name="Lucas S."/>
            <person name="Salamov A."/>
            <person name="McFadden G.I."/>
            <person name="Lane C.E."/>
            <person name="Keeling P.J."/>
            <person name="Gray M.W."/>
            <person name="Grigoriev I.V."/>
            <person name="Archibald J.M."/>
        </authorList>
    </citation>
    <scope>NUCLEOTIDE SEQUENCE</scope>
    <source>
        <strain evidence="3">CCMP2712</strain>
    </source>
</reference>
<proteinExistence type="predicted"/>
<dbReference type="OMA" id="YGELAQN"/>
<dbReference type="PANTHER" id="PTHR34044:SF1">
    <property type="entry name" value="NUCLEAR PROTEIN"/>
    <property type="match status" value="1"/>
</dbReference>
<keyword evidence="3" id="KW-1185">Reference proteome</keyword>
<dbReference type="GeneID" id="19047011"/>
<dbReference type="AlphaFoldDB" id="L1IW30"/>
<evidence type="ECO:0000313" key="3">
    <source>
        <dbReference type="Proteomes" id="UP000011087"/>
    </source>
</evidence>
<sequence>MELSPAVIVGDGRVGHMMKNRGDPGDAMVRSTSELRFQLKEAPGGGPKSGPIYLCVPNSALKELVEACPPERRQDLVFMGSGNLGPFLKQFGLEGNTQALIYFVIDKLGHDPVDGKTSLDPDGLTAVTGKWSGDLAKRLKMVNLSCRIMDSNKFEISRLERLVWTCATHLVAKANKFTKVGQVVESHWSEVEEVMHELVRVLNEQAVSGSVQLEASQFYERMKEYTLSIGHFNTVVKDLEFRNGYFYKISQERLAKGLPDPCPMHTKLLKKVKAVK</sequence>
<reference evidence="1 3" key="1">
    <citation type="journal article" date="2012" name="Nature">
        <title>Algal genomes reveal evolutionary mosaicism and the fate of nucleomorphs.</title>
        <authorList>
            <consortium name="DOE Joint Genome Institute"/>
            <person name="Curtis B.A."/>
            <person name="Tanifuji G."/>
            <person name="Burki F."/>
            <person name="Gruber A."/>
            <person name="Irimia M."/>
            <person name="Maruyama S."/>
            <person name="Arias M.C."/>
            <person name="Ball S.G."/>
            <person name="Gile G.H."/>
            <person name="Hirakawa Y."/>
            <person name="Hopkins J.F."/>
            <person name="Kuo A."/>
            <person name="Rensing S.A."/>
            <person name="Schmutz J."/>
            <person name="Symeonidi A."/>
            <person name="Elias M."/>
            <person name="Eveleigh R.J."/>
            <person name="Herman E.K."/>
            <person name="Klute M.J."/>
            <person name="Nakayama T."/>
            <person name="Obornik M."/>
            <person name="Reyes-Prieto A."/>
            <person name="Armbrust E.V."/>
            <person name="Aves S.J."/>
            <person name="Beiko R.G."/>
            <person name="Coutinho P."/>
            <person name="Dacks J.B."/>
            <person name="Durnford D.G."/>
            <person name="Fast N.M."/>
            <person name="Green B.R."/>
            <person name="Grisdale C.J."/>
            <person name="Hempel F."/>
            <person name="Henrissat B."/>
            <person name="Hoppner M.P."/>
            <person name="Ishida K."/>
            <person name="Kim E."/>
            <person name="Koreny L."/>
            <person name="Kroth P.G."/>
            <person name="Liu Y."/>
            <person name="Malik S.B."/>
            <person name="Maier U.G."/>
            <person name="McRose D."/>
            <person name="Mock T."/>
            <person name="Neilson J.A."/>
            <person name="Onodera N.T."/>
            <person name="Poole A.M."/>
            <person name="Pritham E.J."/>
            <person name="Richards T.A."/>
            <person name="Rocap G."/>
            <person name="Roy S.W."/>
            <person name="Sarai C."/>
            <person name="Schaack S."/>
            <person name="Shirato S."/>
            <person name="Slamovits C.H."/>
            <person name="Spencer D.F."/>
            <person name="Suzuki S."/>
            <person name="Worden A.Z."/>
            <person name="Zauner S."/>
            <person name="Barry K."/>
            <person name="Bell C."/>
            <person name="Bharti A.K."/>
            <person name="Crow J.A."/>
            <person name="Grimwood J."/>
            <person name="Kramer R."/>
            <person name="Lindquist E."/>
            <person name="Lucas S."/>
            <person name="Salamov A."/>
            <person name="McFadden G.I."/>
            <person name="Lane C.E."/>
            <person name="Keeling P.J."/>
            <person name="Gray M.W."/>
            <person name="Grigoriev I.V."/>
            <person name="Archibald J.M."/>
        </authorList>
    </citation>
    <scope>NUCLEOTIDE SEQUENCE</scope>
    <source>
        <strain evidence="1 3">CCMP2712</strain>
    </source>
</reference>
<organism evidence="1">
    <name type="scientific">Guillardia theta (strain CCMP2712)</name>
    <name type="common">Cryptophyte</name>
    <dbReference type="NCBI Taxonomy" id="905079"/>
    <lineage>
        <taxon>Eukaryota</taxon>
        <taxon>Cryptophyceae</taxon>
        <taxon>Pyrenomonadales</taxon>
        <taxon>Geminigeraceae</taxon>
        <taxon>Guillardia</taxon>
    </lineage>
</organism>
<evidence type="ECO:0000313" key="2">
    <source>
        <dbReference type="EnsemblProtists" id="EKX40446"/>
    </source>
</evidence>
<evidence type="ECO:0008006" key="4">
    <source>
        <dbReference type="Google" id="ProtNLM"/>
    </source>
</evidence>
<name>L1IW30_GUITC</name>
<dbReference type="Proteomes" id="UP000011087">
    <property type="component" value="Unassembled WGS sequence"/>
</dbReference>
<dbReference type="PaxDb" id="55529-EKX40446"/>
<gene>
    <name evidence="1" type="ORF">GUITHDRAFT_75611</name>
</gene>
<evidence type="ECO:0000313" key="1">
    <source>
        <dbReference type="EMBL" id="EKX40446.1"/>
    </source>
</evidence>
<dbReference type="OrthoDB" id="38730at2759"/>
<dbReference type="PANTHER" id="PTHR34044">
    <property type="entry name" value="NUCLEAR PROTEIN"/>
    <property type="match status" value="1"/>
</dbReference>
<reference evidence="2" key="3">
    <citation type="submission" date="2015-06" db="UniProtKB">
        <authorList>
            <consortium name="EnsemblProtists"/>
        </authorList>
    </citation>
    <scope>IDENTIFICATION</scope>
</reference>
<dbReference type="STRING" id="905079.L1IW30"/>
<dbReference type="EMBL" id="JH993031">
    <property type="protein sequence ID" value="EKX40446.1"/>
    <property type="molecule type" value="Genomic_DNA"/>
</dbReference>
<dbReference type="RefSeq" id="XP_005827426.1">
    <property type="nucleotide sequence ID" value="XM_005827369.1"/>
</dbReference>